<organism evidence="1 2">
    <name type="scientific">Stieleria bergensis</name>
    <dbReference type="NCBI Taxonomy" id="2528025"/>
    <lineage>
        <taxon>Bacteria</taxon>
        <taxon>Pseudomonadati</taxon>
        <taxon>Planctomycetota</taxon>
        <taxon>Planctomycetia</taxon>
        <taxon>Pirellulales</taxon>
        <taxon>Pirellulaceae</taxon>
        <taxon>Stieleria</taxon>
    </lineage>
</organism>
<keyword evidence="2" id="KW-1185">Reference proteome</keyword>
<dbReference type="AlphaFoldDB" id="A0A517SUJ5"/>
<name>A0A517SUJ5_9BACT</name>
<evidence type="ECO:0000313" key="1">
    <source>
        <dbReference type="EMBL" id="QDT59797.1"/>
    </source>
</evidence>
<dbReference type="EMBL" id="CP036272">
    <property type="protein sequence ID" value="QDT59797.1"/>
    <property type="molecule type" value="Genomic_DNA"/>
</dbReference>
<reference evidence="1 2" key="1">
    <citation type="submission" date="2019-02" db="EMBL/GenBank/DDBJ databases">
        <title>Deep-cultivation of Planctomycetes and their phenomic and genomic characterization uncovers novel biology.</title>
        <authorList>
            <person name="Wiegand S."/>
            <person name="Jogler M."/>
            <person name="Boedeker C."/>
            <person name="Pinto D."/>
            <person name="Vollmers J."/>
            <person name="Rivas-Marin E."/>
            <person name="Kohn T."/>
            <person name="Peeters S.H."/>
            <person name="Heuer A."/>
            <person name="Rast P."/>
            <person name="Oberbeckmann S."/>
            <person name="Bunk B."/>
            <person name="Jeske O."/>
            <person name="Meyerdierks A."/>
            <person name="Storesund J.E."/>
            <person name="Kallscheuer N."/>
            <person name="Luecker S."/>
            <person name="Lage O.M."/>
            <person name="Pohl T."/>
            <person name="Merkel B.J."/>
            <person name="Hornburger P."/>
            <person name="Mueller R.-W."/>
            <person name="Bruemmer F."/>
            <person name="Labrenz M."/>
            <person name="Spormann A.M."/>
            <person name="Op den Camp H."/>
            <person name="Overmann J."/>
            <person name="Amann R."/>
            <person name="Jetten M.S.M."/>
            <person name="Mascher T."/>
            <person name="Medema M.H."/>
            <person name="Devos D.P."/>
            <person name="Kaster A.-K."/>
            <person name="Ovreas L."/>
            <person name="Rohde M."/>
            <person name="Galperin M.Y."/>
            <person name="Jogler C."/>
        </authorList>
    </citation>
    <scope>NUCLEOTIDE SEQUENCE [LARGE SCALE GENOMIC DNA]</scope>
    <source>
        <strain evidence="1 2">SV_7m_r</strain>
    </source>
</reference>
<sequence>MANEMNFNGPPDVAISSLDFSVNVDAPRTVKSTASCANGGICWKWGTLISTNPHSSISVDECLLVFLIQDVGHSVFCTTIVWLSPWHGE</sequence>
<proteinExistence type="predicted"/>
<accession>A0A517SUJ5</accession>
<protein>
    <submittedName>
        <fullName evidence="1">Uncharacterized protein</fullName>
    </submittedName>
</protein>
<evidence type="ECO:0000313" key="2">
    <source>
        <dbReference type="Proteomes" id="UP000315003"/>
    </source>
</evidence>
<gene>
    <name evidence="1" type="ORF">SV7mr_23070</name>
</gene>
<dbReference type="Proteomes" id="UP000315003">
    <property type="component" value="Chromosome"/>
</dbReference>